<dbReference type="AlphaFoldDB" id="A0A4R8WGC5"/>
<evidence type="ECO:0000313" key="3">
    <source>
        <dbReference type="Proteomes" id="UP000297643"/>
    </source>
</evidence>
<gene>
    <name evidence="2" type="ORF">E3O32_00080</name>
</gene>
<reference evidence="2 3" key="1">
    <citation type="submission" date="2019-03" db="EMBL/GenBank/DDBJ databases">
        <title>Genomics of glacier-inhabiting Cryobacterium strains.</title>
        <authorList>
            <person name="Liu Q."/>
            <person name="Xin Y.-H."/>
        </authorList>
    </citation>
    <scope>NUCLEOTIDE SEQUENCE [LARGE SCALE GENOMIC DNA]</scope>
    <source>
        <strain evidence="2 3">RHLT2-21</strain>
    </source>
</reference>
<evidence type="ECO:0000256" key="1">
    <source>
        <dbReference type="SAM" id="MobiDB-lite"/>
    </source>
</evidence>
<dbReference type="Proteomes" id="UP000297643">
    <property type="component" value="Unassembled WGS sequence"/>
</dbReference>
<organism evidence="2 3">
    <name type="scientific">Cryobacterium mannosilyticum</name>
    <dbReference type="NCBI Taxonomy" id="1259190"/>
    <lineage>
        <taxon>Bacteria</taxon>
        <taxon>Bacillati</taxon>
        <taxon>Actinomycetota</taxon>
        <taxon>Actinomycetes</taxon>
        <taxon>Micrococcales</taxon>
        <taxon>Microbacteriaceae</taxon>
        <taxon>Cryobacterium</taxon>
    </lineage>
</organism>
<feature type="compositionally biased region" description="Acidic residues" evidence="1">
    <location>
        <begin position="57"/>
        <end position="74"/>
    </location>
</feature>
<protein>
    <submittedName>
        <fullName evidence="2">Uncharacterized protein</fullName>
    </submittedName>
</protein>
<dbReference type="EMBL" id="SOFM01000001">
    <property type="protein sequence ID" value="TFC08214.1"/>
    <property type="molecule type" value="Genomic_DNA"/>
</dbReference>
<feature type="region of interest" description="Disordered" evidence="1">
    <location>
        <begin position="1"/>
        <end position="22"/>
    </location>
</feature>
<evidence type="ECO:0000313" key="2">
    <source>
        <dbReference type="EMBL" id="TFC08214.1"/>
    </source>
</evidence>
<keyword evidence="3" id="KW-1185">Reference proteome</keyword>
<dbReference type="RefSeq" id="WP_134505786.1">
    <property type="nucleotide sequence ID" value="NZ_SOFM01000001.1"/>
</dbReference>
<feature type="region of interest" description="Disordered" evidence="1">
    <location>
        <begin position="42"/>
        <end position="74"/>
    </location>
</feature>
<sequence>MTMDPDGLWPRRADAANDGLDEDRDLDDIALTLDEDLPIAPDAEDWTVDADDRAVDFDDADDRDADLDAEEYRS</sequence>
<name>A0A4R8WGC5_9MICO</name>
<proteinExistence type="predicted"/>
<accession>A0A4R8WGC5</accession>
<comment type="caution">
    <text evidence="2">The sequence shown here is derived from an EMBL/GenBank/DDBJ whole genome shotgun (WGS) entry which is preliminary data.</text>
</comment>